<organism evidence="2 3">
    <name type="scientific">Amycolatopsis samaneae</name>
    <dbReference type="NCBI Taxonomy" id="664691"/>
    <lineage>
        <taxon>Bacteria</taxon>
        <taxon>Bacillati</taxon>
        <taxon>Actinomycetota</taxon>
        <taxon>Actinomycetes</taxon>
        <taxon>Pseudonocardiales</taxon>
        <taxon>Pseudonocardiaceae</taxon>
        <taxon>Amycolatopsis</taxon>
    </lineage>
</organism>
<keyword evidence="3" id="KW-1185">Reference proteome</keyword>
<protein>
    <submittedName>
        <fullName evidence="2">DUF3592 domain-containing protein</fullName>
    </submittedName>
</protein>
<keyword evidence="1" id="KW-0472">Membrane</keyword>
<dbReference type="Proteomes" id="UP001597419">
    <property type="component" value="Unassembled WGS sequence"/>
</dbReference>
<sequence>MMTKGERARRIGWYVTLGAASLLTVMCVALLFAAIRNDNAISGQPGTATAQVESVAFDRTIIQFSTPDGVVHSPSNGVLYPRGLAAGQLVRIEYDATDPDLARVAGRSATETLVPLGLTVLVTWLVATPLLWWIRRQKRRAQAAAPVPAAPAVSD</sequence>
<gene>
    <name evidence="2" type="ORF">ACFSYJ_17755</name>
</gene>
<dbReference type="RefSeq" id="WP_345397576.1">
    <property type="nucleotide sequence ID" value="NZ_BAABHG010000009.1"/>
</dbReference>
<evidence type="ECO:0000313" key="2">
    <source>
        <dbReference type="EMBL" id="MFD2460458.1"/>
    </source>
</evidence>
<comment type="caution">
    <text evidence="2">The sequence shown here is derived from an EMBL/GenBank/DDBJ whole genome shotgun (WGS) entry which is preliminary data.</text>
</comment>
<feature type="transmembrane region" description="Helical" evidence="1">
    <location>
        <begin position="12"/>
        <end position="35"/>
    </location>
</feature>
<dbReference type="EMBL" id="JBHUKU010000008">
    <property type="protein sequence ID" value="MFD2460458.1"/>
    <property type="molecule type" value="Genomic_DNA"/>
</dbReference>
<keyword evidence="1" id="KW-1133">Transmembrane helix</keyword>
<evidence type="ECO:0000313" key="3">
    <source>
        <dbReference type="Proteomes" id="UP001597419"/>
    </source>
</evidence>
<name>A0ABW5GHY4_9PSEU</name>
<keyword evidence="1" id="KW-0812">Transmembrane</keyword>
<evidence type="ECO:0000256" key="1">
    <source>
        <dbReference type="SAM" id="Phobius"/>
    </source>
</evidence>
<proteinExistence type="predicted"/>
<feature type="transmembrane region" description="Helical" evidence="1">
    <location>
        <begin position="113"/>
        <end position="134"/>
    </location>
</feature>
<reference evidence="3" key="1">
    <citation type="journal article" date="2019" name="Int. J. Syst. Evol. Microbiol.">
        <title>The Global Catalogue of Microorganisms (GCM) 10K type strain sequencing project: providing services to taxonomists for standard genome sequencing and annotation.</title>
        <authorList>
            <consortium name="The Broad Institute Genomics Platform"/>
            <consortium name="The Broad Institute Genome Sequencing Center for Infectious Disease"/>
            <person name="Wu L."/>
            <person name="Ma J."/>
        </authorList>
    </citation>
    <scope>NUCLEOTIDE SEQUENCE [LARGE SCALE GENOMIC DNA]</scope>
    <source>
        <strain evidence="3">CGMCC 4.7643</strain>
    </source>
</reference>
<accession>A0ABW5GHY4</accession>